<evidence type="ECO:0000256" key="3">
    <source>
        <dbReference type="ARBA" id="ARBA00023274"/>
    </source>
</evidence>
<gene>
    <name evidence="4" type="ORF">FRX31_028679</name>
</gene>
<keyword evidence="2 4" id="KW-0689">Ribosomal protein</keyword>
<dbReference type="Pfam" id="PF00297">
    <property type="entry name" value="Ribosomal_L3"/>
    <property type="match status" value="1"/>
</dbReference>
<dbReference type="EMBL" id="JABWDY010035781">
    <property type="protein sequence ID" value="KAF5181734.1"/>
    <property type="molecule type" value="Genomic_DNA"/>
</dbReference>
<dbReference type="PANTHER" id="PTHR11363">
    <property type="entry name" value="60S RIBOSOMAL PROTEIN L3-RELATED"/>
    <property type="match status" value="1"/>
</dbReference>
<proteinExistence type="inferred from homology"/>
<dbReference type="AlphaFoldDB" id="A0A7J6V9F8"/>
<sequence length="210" mass="23594">MLQFHHSHQLVLPVKDLVVLLRLIVKRAKVLGRFMGPTRLMFQFQQGLQHTSCAESKGKIVGLVFNKKEEFLWCRSADMVHIKERWITMNVSPHHDGHCGRLVVKPSTLKAFPRDDPSKPCKLTAFLGYMAGMTHIVRDVEKPGSKLHKETCEAVTIIETPPMVIVGVVAYVKTPQGLRSLNTTQIKNMKGLKQKKAHLMEIQVNGGAIA</sequence>
<protein>
    <submittedName>
        <fullName evidence="4">60S ribosomal protein L3</fullName>
    </submittedName>
</protein>
<dbReference type="InterPro" id="IPR045077">
    <property type="entry name" value="L3_arc_euk"/>
</dbReference>
<evidence type="ECO:0000313" key="4">
    <source>
        <dbReference type="EMBL" id="KAF5181734.1"/>
    </source>
</evidence>
<dbReference type="InterPro" id="IPR009000">
    <property type="entry name" value="Transl_B-barrel_sf"/>
</dbReference>
<name>A0A7J6V9F8_THATH</name>
<evidence type="ECO:0000313" key="5">
    <source>
        <dbReference type="Proteomes" id="UP000554482"/>
    </source>
</evidence>
<dbReference type="Proteomes" id="UP000554482">
    <property type="component" value="Unassembled WGS sequence"/>
</dbReference>
<evidence type="ECO:0000256" key="2">
    <source>
        <dbReference type="ARBA" id="ARBA00022980"/>
    </source>
</evidence>
<comment type="similarity">
    <text evidence="1">Belongs to the universal ribosomal protein uL3 family.</text>
</comment>
<evidence type="ECO:0000256" key="1">
    <source>
        <dbReference type="ARBA" id="ARBA00006540"/>
    </source>
</evidence>
<dbReference type="Gene3D" id="3.30.1430.10">
    <property type="match status" value="1"/>
</dbReference>
<dbReference type="PANTHER" id="PTHR11363:SF5">
    <property type="entry name" value="LARGE RIBOSOMAL SUBUNIT PROTEIN UL3"/>
    <property type="match status" value="1"/>
</dbReference>
<dbReference type="GO" id="GO:0006412">
    <property type="term" value="P:translation"/>
    <property type="evidence" value="ECO:0007669"/>
    <property type="project" value="InterPro"/>
</dbReference>
<accession>A0A7J6V9F8</accession>
<organism evidence="4 5">
    <name type="scientific">Thalictrum thalictroides</name>
    <name type="common">Rue-anemone</name>
    <name type="synonym">Anemone thalictroides</name>
    <dbReference type="NCBI Taxonomy" id="46969"/>
    <lineage>
        <taxon>Eukaryota</taxon>
        <taxon>Viridiplantae</taxon>
        <taxon>Streptophyta</taxon>
        <taxon>Embryophyta</taxon>
        <taxon>Tracheophyta</taxon>
        <taxon>Spermatophyta</taxon>
        <taxon>Magnoliopsida</taxon>
        <taxon>Ranunculales</taxon>
        <taxon>Ranunculaceae</taxon>
        <taxon>Thalictroideae</taxon>
        <taxon>Thalictrum</taxon>
    </lineage>
</organism>
<dbReference type="GO" id="GO:0022625">
    <property type="term" value="C:cytosolic large ribosomal subunit"/>
    <property type="evidence" value="ECO:0007669"/>
    <property type="project" value="TreeGrafter"/>
</dbReference>
<dbReference type="InterPro" id="IPR044892">
    <property type="entry name" value="Ribosomal_L3_dom_3_arc_sf"/>
</dbReference>
<dbReference type="InterPro" id="IPR000597">
    <property type="entry name" value="Ribosomal_uL3"/>
</dbReference>
<dbReference type="GO" id="GO:0003735">
    <property type="term" value="F:structural constituent of ribosome"/>
    <property type="evidence" value="ECO:0007669"/>
    <property type="project" value="InterPro"/>
</dbReference>
<dbReference type="GO" id="GO:0003723">
    <property type="term" value="F:RNA binding"/>
    <property type="evidence" value="ECO:0007669"/>
    <property type="project" value="TreeGrafter"/>
</dbReference>
<dbReference type="Gene3D" id="4.10.960.10">
    <property type="entry name" value="Ribosomal protein L3, domain 3"/>
    <property type="match status" value="1"/>
</dbReference>
<reference evidence="4 5" key="1">
    <citation type="submission" date="2020-06" db="EMBL/GenBank/DDBJ databases">
        <title>Transcriptomic and genomic resources for Thalictrum thalictroides and T. hernandezii: Facilitating candidate gene discovery in an emerging model plant lineage.</title>
        <authorList>
            <person name="Arias T."/>
            <person name="Riano-Pachon D.M."/>
            <person name="Di Stilio V.S."/>
        </authorList>
    </citation>
    <scope>NUCLEOTIDE SEQUENCE [LARGE SCALE GENOMIC DNA]</scope>
    <source>
        <strain evidence="5">cv. WT478/WT964</strain>
        <tissue evidence="4">Leaves</tissue>
    </source>
</reference>
<dbReference type="OrthoDB" id="1611972at2759"/>
<dbReference type="SUPFAM" id="SSF50447">
    <property type="entry name" value="Translation proteins"/>
    <property type="match status" value="1"/>
</dbReference>
<keyword evidence="5" id="KW-1185">Reference proteome</keyword>
<keyword evidence="3" id="KW-0687">Ribonucleoprotein</keyword>
<comment type="caution">
    <text evidence="4">The sequence shown here is derived from an EMBL/GenBank/DDBJ whole genome shotgun (WGS) entry which is preliminary data.</text>
</comment>